<dbReference type="InterPro" id="IPR001789">
    <property type="entry name" value="Sig_transdc_resp-reg_receiver"/>
</dbReference>
<evidence type="ECO:0000256" key="8">
    <source>
        <dbReference type="SAM" id="Phobius"/>
    </source>
</evidence>
<gene>
    <name evidence="12" type="primary">todS</name>
    <name evidence="12" type="ORF">DPBNPPHM_01313</name>
</gene>
<dbReference type="CDD" id="cd00075">
    <property type="entry name" value="HATPase"/>
    <property type="match status" value="1"/>
</dbReference>
<dbReference type="InterPro" id="IPR036097">
    <property type="entry name" value="HisK_dim/P_sf"/>
</dbReference>
<keyword evidence="8" id="KW-1133">Transmembrane helix</keyword>
<dbReference type="EMBL" id="CACSII010000016">
    <property type="protein sequence ID" value="CAA0109714.1"/>
    <property type="molecule type" value="Genomic_DNA"/>
</dbReference>
<protein>
    <recommendedName>
        <fullName evidence="2">histidine kinase</fullName>
        <ecNumber evidence="2">2.7.13.3</ecNumber>
    </recommendedName>
</protein>
<feature type="domain" description="Histidine kinase" evidence="10">
    <location>
        <begin position="229"/>
        <end position="443"/>
    </location>
</feature>
<dbReference type="GO" id="GO:0043565">
    <property type="term" value="F:sequence-specific DNA binding"/>
    <property type="evidence" value="ECO:0007669"/>
    <property type="project" value="InterPro"/>
</dbReference>
<dbReference type="PROSITE" id="PS50109">
    <property type="entry name" value="HIS_KIN"/>
    <property type="match status" value="1"/>
</dbReference>
<dbReference type="PROSITE" id="PS50110">
    <property type="entry name" value="RESPONSE_REGULATORY"/>
    <property type="match status" value="1"/>
</dbReference>
<feature type="coiled-coil region" evidence="7">
    <location>
        <begin position="188"/>
        <end position="219"/>
    </location>
</feature>
<dbReference type="SUPFAM" id="SSF55874">
    <property type="entry name" value="ATPase domain of HSP90 chaperone/DNA topoisomerase II/histidine kinase"/>
    <property type="match status" value="1"/>
</dbReference>
<dbReference type="InterPro" id="IPR005467">
    <property type="entry name" value="His_kinase_dom"/>
</dbReference>
<evidence type="ECO:0000313" key="12">
    <source>
        <dbReference type="EMBL" id="CAA0109714.1"/>
    </source>
</evidence>
<dbReference type="PROSITE" id="PS01124">
    <property type="entry name" value="HTH_ARAC_FAMILY_2"/>
    <property type="match status" value="1"/>
</dbReference>
<evidence type="ECO:0000313" key="13">
    <source>
        <dbReference type="Proteomes" id="UP000434580"/>
    </source>
</evidence>
<dbReference type="GO" id="GO:0005886">
    <property type="term" value="C:plasma membrane"/>
    <property type="evidence" value="ECO:0007669"/>
    <property type="project" value="UniProtKB-ARBA"/>
</dbReference>
<dbReference type="InterPro" id="IPR018060">
    <property type="entry name" value="HTH_AraC"/>
</dbReference>
<evidence type="ECO:0000256" key="1">
    <source>
        <dbReference type="ARBA" id="ARBA00000085"/>
    </source>
</evidence>
<dbReference type="InterPro" id="IPR011006">
    <property type="entry name" value="CheY-like_superfamily"/>
</dbReference>
<dbReference type="InterPro" id="IPR004358">
    <property type="entry name" value="Sig_transdc_His_kin-like_C"/>
</dbReference>
<proteinExistence type="predicted"/>
<dbReference type="Gene3D" id="3.40.50.2300">
    <property type="match status" value="1"/>
</dbReference>
<organism evidence="12 13">
    <name type="scientific">BD1-7 clade bacterium</name>
    <dbReference type="NCBI Taxonomy" id="2029982"/>
    <lineage>
        <taxon>Bacteria</taxon>
        <taxon>Pseudomonadati</taxon>
        <taxon>Pseudomonadota</taxon>
        <taxon>Gammaproteobacteria</taxon>
        <taxon>Cellvibrionales</taxon>
        <taxon>Spongiibacteraceae</taxon>
        <taxon>BD1-7 clade</taxon>
    </lineage>
</organism>
<dbReference type="CDD" id="cd00082">
    <property type="entry name" value="HisKA"/>
    <property type="match status" value="1"/>
</dbReference>
<feature type="transmembrane region" description="Helical" evidence="8">
    <location>
        <begin position="139"/>
        <end position="159"/>
    </location>
</feature>
<dbReference type="Proteomes" id="UP000434580">
    <property type="component" value="Unassembled WGS sequence"/>
</dbReference>
<dbReference type="CDD" id="cd17574">
    <property type="entry name" value="REC_OmpR"/>
    <property type="match status" value="1"/>
</dbReference>
<dbReference type="GO" id="GO:0000155">
    <property type="term" value="F:phosphorelay sensor kinase activity"/>
    <property type="evidence" value="ECO:0007669"/>
    <property type="project" value="InterPro"/>
</dbReference>
<dbReference type="PRINTS" id="PR00344">
    <property type="entry name" value="BCTRLSENSOR"/>
</dbReference>
<dbReference type="InterPro" id="IPR036890">
    <property type="entry name" value="HATPase_C_sf"/>
</dbReference>
<keyword evidence="7" id="KW-0175">Coiled coil</keyword>
<evidence type="ECO:0000256" key="3">
    <source>
        <dbReference type="ARBA" id="ARBA00022553"/>
    </source>
</evidence>
<dbReference type="Gene3D" id="1.10.287.130">
    <property type="match status" value="1"/>
</dbReference>
<dbReference type="Pfam" id="PF12833">
    <property type="entry name" value="HTH_18"/>
    <property type="match status" value="1"/>
</dbReference>
<feature type="domain" description="Response regulatory" evidence="11">
    <location>
        <begin position="475"/>
        <end position="590"/>
    </location>
</feature>
<dbReference type="AlphaFoldDB" id="A0A5S9Q7D8"/>
<accession>A0A5S9Q7D8</accession>
<sequence>MSMRLSIYTIWLLFAAYFLMFVLSSMSKPEKQIPAVALSNELAALETKQPLTIGNELQVRERHRIQSRALPKPKFFIIHSLFCFLIFFAVLYWQDNRRIATTCLLLWLALVVYMVFNIHKMQIALYGPGNIRTFLESRWLVFFSMFLNIGIMAMIARLIRYTRNERESALNNANKQLQENYHIKEAFSQKLQEEVDEQTEQLQAKNELLHSQAEALRNNDIQKTRLFAGISHELRTPITLIQGPLEQLTLNDSLAEHEKNNVDMALRNTRRLHGFVEDILDLTKINYGELRVQVREINISDWLKELVEEFGFSAKEKNIYLELYCPPRLVTHIDSKQFRKVVSILLHNALKFTPNNGHIDVSLEIRRNELILNVSDSGPGLSNNDIENCFDLFYQSPSHQHIEGTGIGLNLAKEITKLHTGSITATNNSHGGAMFTIKLPYQAEKHIISGKPIQASTTKPGHVKLNSEDLSEKPHVLFVEDNLDMQNYISDRLKAQFTVKCVNNGEEALTSIKDKIPDLVLSDWMMPKMDGITLLNHVRDNPETATLPVIILSGASDIEKKRLGYASLVDDYLVKPVDIEELILKITSAIRYHQQLFIGNFSAYTQPIETDNSTQEKEVSEKDDYIERIEYIINENLSDPLFDSEALASAMNMTLKTLSRKLVKNTELTPGLYIRHYRLEKALELKATGVHTTQKELAFAVGFKSPGYFNKLLKQFAAQSANHSN</sequence>
<dbReference type="FunFam" id="3.30.565.10:FF:000006">
    <property type="entry name" value="Sensor histidine kinase WalK"/>
    <property type="match status" value="1"/>
</dbReference>
<dbReference type="GO" id="GO:0003700">
    <property type="term" value="F:DNA-binding transcription factor activity"/>
    <property type="evidence" value="ECO:0007669"/>
    <property type="project" value="InterPro"/>
</dbReference>
<feature type="modified residue" description="4-aspartylphosphate" evidence="6">
    <location>
        <position position="523"/>
    </location>
</feature>
<dbReference type="PANTHER" id="PTHR43547">
    <property type="entry name" value="TWO-COMPONENT HISTIDINE KINASE"/>
    <property type="match status" value="1"/>
</dbReference>
<dbReference type="SUPFAM" id="SSF47384">
    <property type="entry name" value="Homodimeric domain of signal transducing histidine kinase"/>
    <property type="match status" value="1"/>
</dbReference>
<keyword evidence="8" id="KW-0472">Membrane</keyword>
<comment type="catalytic activity">
    <reaction evidence="1">
        <text>ATP + protein L-histidine = ADP + protein N-phospho-L-histidine.</text>
        <dbReference type="EC" id="2.7.13.3"/>
    </reaction>
</comment>
<evidence type="ECO:0000256" key="4">
    <source>
        <dbReference type="ARBA" id="ARBA00022679"/>
    </source>
</evidence>
<feature type="transmembrane region" description="Helical" evidence="8">
    <location>
        <begin position="6"/>
        <end position="23"/>
    </location>
</feature>
<evidence type="ECO:0000256" key="2">
    <source>
        <dbReference type="ARBA" id="ARBA00012438"/>
    </source>
</evidence>
<dbReference type="Pfam" id="PF02518">
    <property type="entry name" value="HATPase_c"/>
    <property type="match status" value="1"/>
</dbReference>
<dbReference type="InterPro" id="IPR003661">
    <property type="entry name" value="HisK_dim/P_dom"/>
</dbReference>
<dbReference type="SMART" id="SM00388">
    <property type="entry name" value="HisKA"/>
    <property type="match status" value="1"/>
</dbReference>
<feature type="transmembrane region" description="Helical" evidence="8">
    <location>
        <begin position="75"/>
        <end position="93"/>
    </location>
</feature>
<keyword evidence="8" id="KW-0812">Transmembrane</keyword>
<dbReference type="Gene3D" id="3.30.565.10">
    <property type="entry name" value="Histidine kinase-like ATPase, C-terminal domain"/>
    <property type="match status" value="1"/>
</dbReference>
<evidence type="ECO:0000259" key="11">
    <source>
        <dbReference type="PROSITE" id="PS50110"/>
    </source>
</evidence>
<dbReference type="SMART" id="SM00342">
    <property type="entry name" value="HTH_ARAC"/>
    <property type="match status" value="1"/>
</dbReference>
<feature type="transmembrane region" description="Helical" evidence="8">
    <location>
        <begin position="99"/>
        <end position="118"/>
    </location>
</feature>
<evidence type="ECO:0000256" key="5">
    <source>
        <dbReference type="ARBA" id="ARBA00022777"/>
    </source>
</evidence>
<dbReference type="Pfam" id="PF00072">
    <property type="entry name" value="Response_reg"/>
    <property type="match status" value="1"/>
</dbReference>
<dbReference type="PANTHER" id="PTHR43547:SF2">
    <property type="entry name" value="HYBRID SIGNAL TRANSDUCTION HISTIDINE KINASE C"/>
    <property type="match status" value="1"/>
</dbReference>
<keyword evidence="4 12" id="KW-0808">Transferase</keyword>
<evidence type="ECO:0000256" key="6">
    <source>
        <dbReference type="PROSITE-ProRule" id="PRU00169"/>
    </source>
</evidence>
<keyword evidence="3 6" id="KW-0597">Phosphoprotein</keyword>
<dbReference type="Pfam" id="PF00512">
    <property type="entry name" value="HisKA"/>
    <property type="match status" value="1"/>
</dbReference>
<dbReference type="EC" id="2.7.13.3" evidence="2"/>
<dbReference type="Gene3D" id="1.10.10.60">
    <property type="entry name" value="Homeodomain-like"/>
    <property type="match status" value="1"/>
</dbReference>
<reference evidence="12 13" key="1">
    <citation type="submission" date="2019-11" db="EMBL/GenBank/DDBJ databases">
        <authorList>
            <person name="Holert J."/>
        </authorList>
    </citation>
    <scope>NUCLEOTIDE SEQUENCE [LARGE SCALE GENOMIC DNA]</scope>
    <source>
        <strain evidence="12">BC5_2</strain>
    </source>
</reference>
<name>A0A5S9Q7D8_9GAMM</name>
<evidence type="ECO:0000259" key="9">
    <source>
        <dbReference type="PROSITE" id="PS01124"/>
    </source>
</evidence>
<dbReference type="SUPFAM" id="SSF52172">
    <property type="entry name" value="CheY-like"/>
    <property type="match status" value="1"/>
</dbReference>
<keyword evidence="5 12" id="KW-0418">Kinase</keyword>
<dbReference type="InterPro" id="IPR003594">
    <property type="entry name" value="HATPase_dom"/>
</dbReference>
<dbReference type="SMART" id="SM00387">
    <property type="entry name" value="HATPase_c"/>
    <property type="match status" value="1"/>
</dbReference>
<evidence type="ECO:0000256" key="7">
    <source>
        <dbReference type="SAM" id="Coils"/>
    </source>
</evidence>
<feature type="domain" description="HTH araC/xylS-type" evidence="9">
    <location>
        <begin position="627"/>
        <end position="725"/>
    </location>
</feature>
<evidence type="ECO:0000259" key="10">
    <source>
        <dbReference type="PROSITE" id="PS50109"/>
    </source>
</evidence>
<dbReference type="SMART" id="SM00448">
    <property type="entry name" value="REC"/>
    <property type="match status" value="1"/>
</dbReference>